<dbReference type="InterPro" id="IPR036694">
    <property type="entry name" value="Dodecin-like_sf"/>
</dbReference>
<dbReference type="Proteomes" id="UP001016761">
    <property type="component" value="Unassembled WGS sequence"/>
</dbReference>
<dbReference type="EMBL" id="JABUQZ010000001">
    <property type="protein sequence ID" value="NUC71814.1"/>
    <property type="molecule type" value="Genomic_DNA"/>
</dbReference>
<dbReference type="SUPFAM" id="SSF89807">
    <property type="entry name" value="Dodecin-like"/>
    <property type="match status" value="1"/>
</dbReference>
<evidence type="ECO:0000313" key="1">
    <source>
        <dbReference type="EMBL" id="NUC71814.1"/>
    </source>
</evidence>
<dbReference type="InterPro" id="IPR025543">
    <property type="entry name" value="Dodecin-like"/>
</dbReference>
<protein>
    <submittedName>
        <fullName evidence="1">Dodecin domain-containing protein</fullName>
    </submittedName>
</protein>
<reference evidence="1 2" key="1">
    <citation type="submission" date="2020-06" db="EMBL/GenBank/DDBJ databases">
        <title>Haloterrigena sp. nov., an extremely halophilic archaeon isolated from a saline sediment.</title>
        <authorList>
            <person name="Liu B.-B."/>
        </authorList>
    </citation>
    <scope>NUCLEOTIDE SEQUENCE [LARGE SCALE GENOMIC DNA]</scope>
    <source>
        <strain evidence="1 2">SYSU A558-1</strain>
    </source>
</reference>
<organism evidence="1 2">
    <name type="scientific">Haloterrigena gelatinilytica</name>
    <dbReference type="NCBI Taxonomy" id="2741724"/>
    <lineage>
        <taxon>Archaea</taxon>
        <taxon>Methanobacteriati</taxon>
        <taxon>Methanobacteriota</taxon>
        <taxon>Stenosarchaea group</taxon>
        <taxon>Halobacteria</taxon>
        <taxon>Halobacteriales</taxon>
        <taxon>Natrialbaceae</taxon>
        <taxon>Haloterrigena</taxon>
    </lineage>
</organism>
<gene>
    <name evidence="1" type="ORF">HTZ84_05720</name>
</gene>
<sequence length="70" mass="7634">MGERAEIVELVGSSTESWEDAVQNAMDAADGTIEHVSGVEIDSEPTETDREGETERYVVTLEASFDPEES</sequence>
<proteinExistence type="predicted"/>
<dbReference type="RefSeq" id="WP_174679794.1">
    <property type="nucleotide sequence ID" value="NZ_JABUQZ010000001.1"/>
</dbReference>
<dbReference type="Pfam" id="PF07311">
    <property type="entry name" value="Dodecin"/>
    <property type="match status" value="1"/>
</dbReference>
<comment type="caution">
    <text evidence="1">The sequence shown here is derived from an EMBL/GenBank/DDBJ whole genome shotgun (WGS) entry which is preliminary data.</text>
</comment>
<dbReference type="InterPro" id="IPR009923">
    <property type="entry name" value="Dodecin"/>
</dbReference>
<keyword evidence="2" id="KW-1185">Reference proteome</keyword>
<name>A0ABX2L6B3_9EURY</name>
<accession>A0ABX2L6B3</accession>
<dbReference type="Gene3D" id="3.30.1660.10">
    <property type="entry name" value="Flavin-binding protein dodecin"/>
    <property type="match status" value="1"/>
</dbReference>
<evidence type="ECO:0000313" key="2">
    <source>
        <dbReference type="Proteomes" id="UP001016761"/>
    </source>
</evidence>